<dbReference type="PANTHER" id="PTHR42775">
    <property type="entry name" value="PERMEASE RV2963-RELATED"/>
    <property type="match status" value="1"/>
</dbReference>
<sequence length="311" mass="32064">MSGLDQALRFIFLEGTLLLALYFAVTFLVLLMQQYGTGQKVMGRLAAQGPVRGAAWAAFAGAVTPFCSCSTVPVLIGLLRAGVAFTAAMTFLVASPVINEGVLMLFLIRGDLWGALVFTVLAAALSIALGLIAGGAGLGRYVTIVGGQGAAVGISGESLMSGAGRMPFKVKAVFSAISAWWELRRASPWLVLGILAGGLLYGVVPDGWIGELAGRFPVEILIPALAALAVPFYLSPSMVVPMGLALVAKGMPVGALVALIVAGVGTSAPELIMLGRLFRWPLIVAYVIGMIGVATVLGLGLQFLLPHALQG</sequence>
<reference evidence="9" key="1">
    <citation type="journal article" date="2022" name="ISME J.">
        <title>Genetic and phylogenetic analysis of dissimilatory iodate-reducing bacteria identifies potential niches across the world's oceans.</title>
        <authorList>
            <person name="Reyes-Umana V."/>
            <person name="Henning Z."/>
            <person name="Lee K."/>
            <person name="Barnum T.P."/>
            <person name="Coates J.D."/>
        </authorList>
    </citation>
    <scope>NUCLEOTIDE SEQUENCE [LARGE SCALE GENOMIC DNA]</scope>
    <source>
        <strain evidence="9">IR12</strain>
    </source>
</reference>
<organism evidence="8 9">
    <name type="scientific">Denitromonas iodatirespirans</name>
    <dbReference type="NCBI Taxonomy" id="2795389"/>
    <lineage>
        <taxon>Bacteria</taxon>
        <taxon>Pseudomonadati</taxon>
        <taxon>Pseudomonadota</taxon>
        <taxon>Betaproteobacteria</taxon>
        <taxon>Rhodocyclales</taxon>
        <taxon>Zoogloeaceae</taxon>
        <taxon>Denitromonas</taxon>
    </lineage>
</organism>
<feature type="transmembrane region" description="Helical" evidence="7">
    <location>
        <begin position="246"/>
        <end position="268"/>
    </location>
</feature>
<evidence type="ECO:0000313" key="9">
    <source>
        <dbReference type="Proteomes" id="UP000694660"/>
    </source>
</evidence>
<comment type="similarity">
    <text evidence="2">Belongs to the UPF0718 family.</text>
</comment>
<feature type="transmembrane region" description="Helical" evidence="7">
    <location>
        <begin position="12"/>
        <end position="32"/>
    </location>
</feature>
<evidence type="ECO:0000256" key="2">
    <source>
        <dbReference type="ARBA" id="ARBA00006386"/>
    </source>
</evidence>
<dbReference type="Pfam" id="PF03773">
    <property type="entry name" value="ArsP_1"/>
    <property type="match status" value="1"/>
</dbReference>
<keyword evidence="3" id="KW-1003">Cell membrane</keyword>
<comment type="caution">
    <text evidence="8">The sequence shown here is derived from an EMBL/GenBank/DDBJ whole genome shotgun (WGS) entry which is preliminary data.</text>
</comment>
<keyword evidence="6 7" id="KW-0472">Membrane</keyword>
<dbReference type="InterPro" id="IPR053166">
    <property type="entry name" value="UPF0718_permease"/>
</dbReference>
<dbReference type="InterPro" id="IPR005524">
    <property type="entry name" value="DUF318"/>
</dbReference>
<dbReference type="Proteomes" id="UP000694660">
    <property type="component" value="Unassembled WGS sequence"/>
</dbReference>
<accession>A0A944DDC1</accession>
<evidence type="ECO:0000313" key="8">
    <source>
        <dbReference type="EMBL" id="MBT0962398.1"/>
    </source>
</evidence>
<evidence type="ECO:0000256" key="5">
    <source>
        <dbReference type="ARBA" id="ARBA00022989"/>
    </source>
</evidence>
<evidence type="ECO:0000256" key="1">
    <source>
        <dbReference type="ARBA" id="ARBA00004651"/>
    </source>
</evidence>
<name>A0A944DDC1_DENI1</name>
<keyword evidence="4 7" id="KW-0812">Transmembrane</keyword>
<evidence type="ECO:0000256" key="4">
    <source>
        <dbReference type="ARBA" id="ARBA00022692"/>
    </source>
</evidence>
<feature type="transmembrane region" description="Helical" evidence="7">
    <location>
        <begin position="53"/>
        <end position="76"/>
    </location>
</feature>
<feature type="transmembrane region" description="Helical" evidence="7">
    <location>
        <begin position="115"/>
        <end position="138"/>
    </location>
</feature>
<feature type="transmembrane region" description="Helical" evidence="7">
    <location>
        <begin position="82"/>
        <end position="108"/>
    </location>
</feature>
<feature type="transmembrane region" description="Helical" evidence="7">
    <location>
        <begin position="186"/>
        <end position="204"/>
    </location>
</feature>
<keyword evidence="5 7" id="KW-1133">Transmembrane helix</keyword>
<gene>
    <name evidence="8" type="ORF">I8J34_14550</name>
</gene>
<keyword evidence="9" id="KW-1185">Reference proteome</keyword>
<evidence type="ECO:0000256" key="3">
    <source>
        <dbReference type="ARBA" id="ARBA00022475"/>
    </source>
</evidence>
<dbReference type="GO" id="GO:0005886">
    <property type="term" value="C:plasma membrane"/>
    <property type="evidence" value="ECO:0007669"/>
    <property type="project" value="UniProtKB-SubCell"/>
</dbReference>
<dbReference type="PANTHER" id="PTHR42775:SF2">
    <property type="entry name" value="PERMEASE"/>
    <property type="match status" value="1"/>
</dbReference>
<dbReference type="RefSeq" id="WP_214362347.1">
    <property type="nucleotide sequence ID" value="NZ_JAEKFT010000016.1"/>
</dbReference>
<evidence type="ECO:0000256" key="6">
    <source>
        <dbReference type="ARBA" id="ARBA00023136"/>
    </source>
</evidence>
<evidence type="ECO:0000256" key="7">
    <source>
        <dbReference type="SAM" id="Phobius"/>
    </source>
</evidence>
<protein>
    <submittedName>
        <fullName evidence="8">Permease</fullName>
    </submittedName>
</protein>
<comment type="subcellular location">
    <subcellularLocation>
        <location evidence="1">Cell membrane</location>
        <topology evidence="1">Multi-pass membrane protein</topology>
    </subcellularLocation>
</comment>
<dbReference type="EMBL" id="JAEKFT010000016">
    <property type="protein sequence ID" value="MBT0962398.1"/>
    <property type="molecule type" value="Genomic_DNA"/>
</dbReference>
<dbReference type="AlphaFoldDB" id="A0A944DDC1"/>
<feature type="transmembrane region" description="Helical" evidence="7">
    <location>
        <begin position="280"/>
        <end position="305"/>
    </location>
</feature>
<feature type="transmembrane region" description="Helical" evidence="7">
    <location>
        <begin position="216"/>
        <end position="234"/>
    </location>
</feature>
<proteinExistence type="inferred from homology"/>